<feature type="domain" description="DUF2399" evidence="1">
    <location>
        <begin position="258"/>
        <end position="408"/>
    </location>
</feature>
<keyword evidence="4" id="KW-1185">Reference proteome</keyword>
<dbReference type="Proteomes" id="UP001469089">
    <property type="component" value="Unassembled WGS sequence"/>
</dbReference>
<dbReference type="RefSeq" id="WP_349541440.1">
    <property type="nucleotide sequence ID" value="NZ_JAOALG010000001.1"/>
</dbReference>
<accession>A0ABV1LJ10</accession>
<evidence type="ECO:0000259" key="1">
    <source>
        <dbReference type="Pfam" id="PF09664"/>
    </source>
</evidence>
<gene>
    <name evidence="3" type="ORF">N0A02_04610</name>
</gene>
<sequence length="411" mass="44727">MTRADPRLARLLGGDKLESLRRQLRRRFEREYLDDPVREIRLTDLAPHERDALAQITGSRSRSSASIVLDLAAVDGTLSAAGVAPSLRAALEQLDGPIVHIASARAAETARWNAIVSVPEHPRLKQWLSVPTNLGVLKRLSASDNILAERICRDAEAVLNHLPSSGTTLARLAADTLGDAHGLDAGRPVATVVVSAMRSSAPQDEDALLAEDDRVRSVWARAGVMVNELARPTLFLNVPFSVTDGSGVLATGHPSYASLRWLMRSKPRWDVREREVFVCENPNIVTIAADHLGVQCLPLVCTDGMPAAAQREMLSQLRAAGAVLRYHGDFDWPGIRIANLVIREHGAKTWRMSENDYAAAAERSHGRGTDLSGTDVIAMWEPSLSRRMTEHGFGVPEEAVAAPLLSDLAKE</sequence>
<evidence type="ECO:0000313" key="3">
    <source>
        <dbReference type="EMBL" id="MEQ5838721.1"/>
    </source>
</evidence>
<protein>
    <submittedName>
        <fullName evidence="3">TIGR02679 family protein</fullName>
    </submittedName>
</protein>
<dbReference type="InterPro" id="IPR013495">
    <property type="entry name" value="CHP02679"/>
</dbReference>
<comment type="caution">
    <text evidence="3">The sequence shown here is derived from an EMBL/GenBank/DDBJ whole genome shotgun (WGS) entry which is preliminary data.</text>
</comment>
<dbReference type="InterPro" id="IPR024466">
    <property type="entry name" value="CHP02679_N"/>
</dbReference>
<proteinExistence type="predicted"/>
<dbReference type="EMBL" id="JAOALG010000001">
    <property type="protein sequence ID" value="MEQ5838721.1"/>
    <property type="molecule type" value="Genomic_DNA"/>
</dbReference>
<dbReference type="InterPro" id="IPR024465">
    <property type="entry name" value="DUF2399"/>
</dbReference>
<dbReference type="Pfam" id="PF11796">
    <property type="entry name" value="DUF3323"/>
    <property type="match status" value="1"/>
</dbReference>
<organism evidence="3 4">
    <name type="scientific">Paraburkholderia acidicola</name>
    <dbReference type="NCBI Taxonomy" id="1912599"/>
    <lineage>
        <taxon>Bacteria</taxon>
        <taxon>Pseudomonadati</taxon>
        <taxon>Pseudomonadota</taxon>
        <taxon>Betaproteobacteria</taxon>
        <taxon>Burkholderiales</taxon>
        <taxon>Burkholderiaceae</taxon>
        <taxon>Paraburkholderia</taxon>
    </lineage>
</organism>
<feature type="domain" description="Conserved hypothetical protein CHP02679 N terminus" evidence="2">
    <location>
        <begin position="40"/>
        <end position="239"/>
    </location>
</feature>
<evidence type="ECO:0000313" key="4">
    <source>
        <dbReference type="Proteomes" id="UP001469089"/>
    </source>
</evidence>
<dbReference type="Pfam" id="PF09664">
    <property type="entry name" value="DUF2399"/>
    <property type="match status" value="1"/>
</dbReference>
<evidence type="ECO:0000259" key="2">
    <source>
        <dbReference type="Pfam" id="PF11796"/>
    </source>
</evidence>
<dbReference type="NCBIfam" id="TIGR02679">
    <property type="entry name" value="TIGR02679 family protein"/>
    <property type="match status" value="1"/>
</dbReference>
<name>A0ABV1LJ10_9BURK</name>
<reference evidence="3 4" key="1">
    <citation type="journal article" date="2024" name="Chem. Sci.">
        <title>Discovery of a lagriamide polyketide by integrated genome mining, isotopic labeling, and untargeted metabolomics.</title>
        <authorList>
            <person name="Fergusson C.H."/>
            <person name="Saulog J."/>
            <person name="Paulo B.S."/>
            <person name="Wilson D.M."/>
            <person name="Liu D.Y."/>
            <person name="Morehouse N.J."/>
            <person name="Waterworth S."/>
            <person name="Barkei J."/>
            <person name="Gray C.A."/>
            <person name="Kwan J.C."/>
            <person name="Eustaquio A.S."/>
            <person name="Linington R.G."/>
        </authorList>
    </citation>
    <scope>NUCLEOTIDE SEQUENCE [LARGE SCALE GENOMIC DNA]</scope>
    <source>
        <strain evidence="3 4">RL17-338-BIF-B</strain>
    </source>
</reference>